<protein>
    <recommendedName>
        <fullName evidence="2">protein-tyrosine-phosphatase</fullName>
        <ecNumber evidence="2">3.1.3.48</ecNumber>
    </recommendedName>
</protein>
<dbReference type="EMBL" id="FZLN01000001">
    <property type="protein sequence ID" value="SNQ28467.1"/>
    <property type="molecule type" value="Genomic_DNA"/>
</dbReference>
<dbReference type="SMART" id="SM00226">
    <property type="entry name" value="LMWPc"/>
    <property type="match status" value="1"/>
</dbReference>
<dbReference type="InterPro" id="IPR017867">
    <property type="entry name" value="Tyr_phospatase_low_mol_wt"/>
</dbReference>
<dbReference type="InterPro" id="IPR050438">
    <property type="entry name" value="LMW_PTPase"/>
</dbReference>
<evidence type="ECO:0000256" key="4">
    <source>
        <dbReference type="ARBA" id="ARBA00022912"/>
    </source>
</evidence>
<dbReference type="CDD" id="cd16343">
    <property type="entry name" value="LMWPTP"/>
    <property type="match status" value="1"/>
</dbReference>
<dbReference type="Gene3D" id="3.40.50.2300">
    <property type="match status" value="1"/>
</dbReference>
<sequence length="166" mass="18882">MTTQPYRILCVCLGNICRSPTAEVVLRHYVETNHLNVVVDSAGTSNYHIGDLPDYRSQAHARKRGYDLSVLRGRQLNTHDFVKFDLILAMDEANLTAIQALYDTLSDHERHQAKAKVQLMSHALNSQLMIADPYYGDAADFERVLDQCEQASQAWVDLFKRERIGC</sequence>
<organism evidence="7 8">
    <name type="scientific">Acinetobacter apis</name>
    <dbReference type="NCBI Taxonomy" id="1229165"/>
    <lineage>
        <taxon>Bacteria</taxon>
        <taxon>Pseudomonadati</taxon>
        <taxon>Pseudomonadota</taxon>
        <taxon>Gammaproteobacteria</taxon>
        <taxon>Moraxellales</taxon>
        <taxon>Moraxellaceae</taxon>
        <taxon>Acinetobacter</taxon>
    </lineage>
</organism>
<comment type="similarity">
    <text evidence="1">Belongs to the low molecular weight phosphotyrosine protein phosphatase family.</text>
</comment>
<evidence type="ECO:0000256" key="2">
    <source>
        <dbReference type="ARBA" id="ARBA00013064"/>
    </source>
</evidence>
<dbReference type="OrthoDB" id="9784339at2"/>
<dbReference type="InterPro" id="IPR023485">
    <property type="entry name" value="Ptyr_pPase"/>
</dbReference>
<keyword evidence="4" id="KW-0904">Protein phosphatase</keyword>
<dbReference type="InterPro" id="IPR036196">
    <property type="entry name" value="Ptyr_pPase_sf"/>
</dbReference>
<dbReference type="RefSeq" id="WP_088822513.1">
    <property type="nucleotide sequence ID" value="NZ_FZLN01000001.1"/>
</dbReference>
<evidence type="ECO:0000259" key="6">
    <source>
        <dbReference type="SMART" id="SM00226"/>
    </source>
</evidence>
<dbReference type="AlphaFoldDB" id="A0A217EDT0"/>
<feature type="active site" evidence="5">
    <location>
        <position position="18"/>
    </location>
</feature>
<dbReference type="Proteomes" id="UP000243463">
    <property type="component" value="Unassembled WGS sequence"/>
</dbReference>
<gene>
    <name evidence="7" type="ORF">SAMN05444584_0390</name>
</gene>
<dbReference type="EC" id="3.1.3.48" evidence="2"/>
<dbReference type="SUPFAM" id="SSF52788">
    <property type="entry name" value="Phosphotyrosine protein phosphatases I"/>
    <property type="match status" value="1"/>
</dbReference>
<dbReference type="Pfam" id="PF01451">
    <property type="entry name" value="LMWPc"/>
    <property type="match status" value="1"/>
</dbReference>
<feature type="active site" description="Nucleophile" evidence="5">
    <location>
        <position position="12"/>
    </location>
</feature>
<evidence type="ECO:0000256" key="5">
    <source>
        <dbReference type="PIRSR" id="PIRSR617867-1"/>
    </source>
</evidence>
<dbReference type="PANTHER" id="PTHR11717:SF7">
    <property type="entry name" value="LOW MOLECULAR WEIGHT PHOSPHOTYROSINE PROTEIN PHOSPHATASE"/>
    <property type="match status" value="1"/>
</dbReference>
<dbReference type="PRINTS" id="PR00719">
    <property type="entry name" value="LMWPTPASE"/>
</dbReference>
<keyword evidence="8" id="KW-1185">Reference proteome</keyword>
<feature type="active site" description="Proton donor" evidence="5">
    <location>
        <position position="132"/>
    </location>
</feature>
<proteinExistence type="inferred from homology"/>
<accession>A0A217EDT0</accession>
<reference evidence="8" key="1">
    <citation type="submission" date="2017-06" db="EMBL/GenBank/DDBJ databases">
        <authorList>
            <person name="Varghese N."/>
            <person name="Submissions S."/>
        </authorList>
    </citation>
    <scope>NUCLEOTIDE SEQUENCE [LARGE SCALE GENOMIC DNA]</scope>
    <source>
        <strain evidence="8">ANC 5114</strain>
    </source>
</reference>
<evidence type="ECO:0000313" key="7">
    <source>
        <dbReference type="EMBL" id="SNQ28467.1"/>
    </source>
</evidence>
<dbReference type="PANTHER" id="PTHR11717">
    <property type="entry name" value="LOW MOLECULAR WEIGHT PROTEIN TYROSINE PHOSPHATASE"/>
    <property type="match status" value="1"/>
</dbReference>
<evidence type="ECO:0000256" key="3">
    <source>
        <dbReference type="ARBA" id="ARBA00022801"/>
    </source>
</evidence>
<evidence type="ECO:0000313" key="8">
    <source>
        <dbReference type="Proteomes" id="UP000243463"/>
    </source>
</evidence>
<evidence type="ECO:0000256" key="1">
    <source>
        <dbReference type="ARBA" id="ARBA00011063"/>
    </source>
</evidence>
<name>A0A217EDT0_9GAMM</name>
<keyword evidence="3" id="KW-0378">Hydrolase</keyword>
<feature type="domain" description="Phosphotyrosine protein phosphatase I" evidence="6">
    <location>
        <begin position="6"/>
        <end position="158"/>
    </location>
</feature>
<dbReference type="GO" id="GO:0004725">
    <property type="term" value="F:protein tyrosine phosphatase activity"/>
    <property type="evidence" value="ECO:0007669"/>
    <property type="project" value="UniProtKB-EC"/>
</dbReference>